<keyword evidence="3" id="KW-1185">Reference proteome</keyword>
<comment type="caution">
    <text evidence="2">The sequence shown here is derived from an EMBL/GenBank/DDBJ whole genome shotgun (WGS) entry which is preliminary data.</text>
</comment>
<reference evidence="2" key="1">
    <citation type="journal article" date="2023" name="Science">
        <title>Genome structures resolve the early diversification of teleost fishes.</title>
        <authorList>
            <person name="Parey E."/>
            <person name="Louis A."/>
            <person name="Montfort J."/>
            <person name="Bouchez O."/>
            <person name="Roques C."/>
            <person name="Iampietro C."/>
            <person name="Lluch J."/>
            <person name="Castinel A."/>
            <person name="Donnadieu C."/>
            <person name="Desvignes T."/>
            <person name="Floi Bucao C."/>
            <person name="Jouanno E."/>
            <person name="Wen M."/>
            <person name="Mejri S."/>
            <person name="Dirks R."/>
            <person name="Jansen H."/>
            <person name="Henkel C."/>
            <person name="Chen W.J."/>
            <person name="Zahm M."/>
            <person name="Cabau C."/>
            <person name="Klopp C."/>
            <person name="Thompson A.W."/>
            <person name="Robinson-Rechavi M."/>
            <person name="Braasch I."/>
            <person name="Lecointre G."/>
            <person name="Bobe J."/>
            <person name="Postlethwait J.H."/>
            <person name="Berthelot C."/>
            <person name="Roest Crollius H."/>
            <person name="Guiguen Y."/>
        </authorList>
    </citation>
    <scope>NUCLEOTIDE SEQUENCE</scope>
    <source>
        <strain evidence="2">WJC10195</strain>
    </source>
</reference>
<evidence type="ECO:0000256" key="1">
    <source>
        <dbReference type="SAM" id="MobiDB-lite"/>
    </source>
</evidence>
<dbReference type="Proteomes" id="UP001152622">
    <property type="component" value="Chromosome 3"/>
</dbReference>
<feature type="region of interest" description="Disordered" evidence="1">
    <location>
        <begin position="1"/>
        <end position="100"/>
    </location>
</feature>
<dbReference type="AlphaFoldDB" id="A0A9Q1FUG3"/>
<accession>A0A9Q1FUG3</accession>
<gene>
    <name evidence="2" type="ORF">SKAU_G00078100</name>
</gene>
<evidence type="ECO:0000313" key="2">
    <source>
        <dbReference type="EMBL" id="KAJ8367782.1"/>
    </source>
</evidence>
<evidence type="ECO:0000313" key="3">
    <source>
        <dbReference type="Proteomes" id="UP001152622"/>
    </source>
</evidence>
<feature type="compositionally biased region" description="Polar residues" evidence="1">
    <location>
        <begin position="86"/>
        <end position="100"/>
    </location>
</feature>
<organism evidence="2 3">
    <name type="scientific">Synaphobranchus kaupii</name>
    <name type="common">Kaup's arrowtooth eel</name>
    <dbReference type="NCBI Taxonomy" id="118154"/>
    <lineage>
        <taxon>Eukaryota</taxon>
        <taxon>Metazoa</taxon>
        <taxon>Chordata</taxon>
        <taxon>Craniata</taxon>
        <taxon>Vertebrata</taxon>
        <taxon>Euteleostomi</taxon>
        <taxon>Actinopterygii</taxon>
        <taxon>Neopterygii</taxon>
        <taxon>Teleostei</taxon>
        <taxon>Anguilliformes</taxon>
        <taxon>Synaphobranchidae</taxon>
        <taxon>Synaphobranchus</taxon>
    </lineage>
</organism>
<proteinExistence type="predicted"/>
<dbReference type="EMBL" id="JAINUF010000003">
    <property type="protein sequence ID" value="KAJ8367782.1"/>
    <property type="molecule type" value="Genomic_DNA"/>
</dbReference>
<sequence length="129" mass="13997">MDEAFPLPIQEAHAIEPPATPDEGGAAHPPRQPPRPLRRQPNVHWGSSWVYRSHRDPAGMSRGGNSTASVLRPMEVRRDQMVTAPAQGSQPEAVEGSTQGRMEGCQLQLGLGSLVLESDNSVSRRPTKT</sequence>
<protein>
    <submittedName>
        <fullName evidence="2">Uncharacterized protein</fullName>
    </submittedName>
</protein>
<name>A0A9Q1FUG3_SYNKA</name>